<dbReference type="SUPFAM" id="SSF47781">
    <property type="entry name" value="RuvA domain 2-like"/>
    <property type="match status" value="1"/>
</dbReference>
<dbReference type="PANTHER" id="PTHR30471:SF3">
    <property type="entry name" value="UPF0758 PROTEIN YEES-RELATED"/>
    <property type="match status" value="1"/>
</dbReference>
<dbReference type="EMBL" id="SNZB01000002">
    <property type="protein sequence ID" value="TDR22748.1"/>
    <property type="molecule type" value="Genomic_DNA"/>
</dbReference>
<dbReference type="InterPro" id="IPR025657">
    <property type="entry name" value="RadC_JAB"/>
</dbReference>
<keyword evidence="1" id="KW-0645">Protease</keyword>
<dbReference type="NCBIfam" id="NF000642">
    <property type="entry name" value="PRK00024.1"/>
    <property type="match status" value="1"/>
</dbReference>
<feature type="domain" description="MPN" evidence="7">
    <location>
        <begin position="101"/>
        <end position="223"/>
    </location>
</feature>
<evidence type="ECO:0000256" key="1">
    <source>
        <dbReference type="ARBA" id="ARBA00022670"/>
    </source>
</evidence>
<dbReference type="SUPFAM" id="SSF102712">
    <property type="entry name" value="JAB1/MPN domain"/>
    <property type="match status" value="1"/>
</dbReference>
<evidence type="ECO:0000256" key="4">
    <source>
        <dbReference type="ARBA" id="ARBA00022833"/>
    </source>
</evidence>
<dbReference type="PANTHER" id="PTHR30471">
    <property type="entry name" value="DNA REPAIR PROTEIN RADC"/>
    <property type="match status" value="1"/>
</dbReference>
<keyword evidence="9" id="KW-1185">Reference proteome</keyword>
<proteinExistence type="inferred from homology"/>
<dbReference type="GO" id="GO:0006508">
    <property type="term" value="P:proteolysis"/>
    <property type="evidence" value="ECO:0007669"/>
    <property type="project" value="UniProtKB-KW"/>
</dbReference>
<dbReference type="InterPro" id="IPR020891">
    <property type="entry name" value="UPF0758_CS"/>
</dbReference>
<evidence type="ECO:0000259" key="7">
    <source>
        <dbReference type="PROSITE" id="PS50249"/>
    </source>
</evidence>
<dbReference type="InterPro" id="IPR046778">
    <property type="entry name" value="UPF0758_N"/>
</dbReference>
<evidence type="ECO:0000256" key="5">
    <source>
        <dbReference type="ARBA" id="ARBA00023049"/>
    </source>
</evidence>
<comment type="similarity">
    <text evidence="6">Belongs to the UPF0758 family.</text>
</comment>
<organism evidence="8 9">
    <name type="scientific">Marinicella litoralis</name>
    <dbReference type="NCBI Taxonomy" id="644220"/>
    <lineage>
        <taxon>Bacteria</taxon>
        <taxon>Pseudomonadati</taxon>
        <taxon>Pseudomonadota</taxon>
        <taxon>Gammaproteobacteria</taxon>
        <taxon>Lysobacterales</taxon>
        <taxon>Marinicellaceae</taxon>
        <taxon>Marinicella</taxon>
    </lineage>
</organism>
<name>A0A4R6Y1B5_9GAMM</name>
<dbReference type="NCBIfam" id="TIGR00608">
    <property type="entry name" value="radc"/>
    <property type="match status" value="1"/>
</dbReference>
<protein>
    <submittedName>
        <fullName evidence="8">DNA repair protein RadC</fullName>
    </submittedName>
</protein>
<keyword evidence="2" id="KW-0479">Metal-binding</keyword>
<evidence type="ECO:0000256" key="6">
    <source>
        <dbReference type="RuleBase" id="RU003797"/>
    </source>
</evidence>
<evidence type="ECO:0000313" key="8">
    <source>
        <dbReference type="EMBL" id="TDR22748.1"/>
    </source>
</evidence>
<dbReference type="Pfam" id="PF04002">
    <property type="entry name" value="RadC"/>
    <property type="match status" value="1"/>
</dbReference>
<keyword evidence="3" id="KW-0378">Hydrolase</keyword>
<sequence>MLNNPLHRQMPREKLVSQGAEYLTDAELLAIFLRTGVAGKPVIELARDLLVHFGSVKSIIESSLVEFTDMHGLGLAKYAQLKAASELVKRAINEGFDPKTVFSDPEVVEAFLLANFTNTQHEQFGALFLNSKNQLIKFEYLFSGSINSAQVYPRTVAQYCLKLNAAAVIFAHNHPSGDVTPSQSDVTLTVQLKKTLLLIDVKVLDHFIVGINQTFSMAANQMI</sequence>
<dbReference type="GO" id="GO:0046872">
    <property type="term" value="F:metal ion binding"/>
    <property type="evidence" value="ECO:0007669"/>
    <property type="project" value="UniProtKB-KW"/>
</dbReference>
<dbReference type="GO" id="GO:0008237">
    <property type="term" value="F:metallopeptidase activity"/>
    <property type="evidence" value="ECO:0007669"/>
    <property type="project" value="UniProtKB-KW"/>
</dbReference>
<dbReference type="InterPro" id="IPR001405">
    <property type="entry name" value="UPF0758"/>
</dbReference>
<keyword evidence="5" id="KW-0482">Metalloprotease</keyword>
<dbReference type="InterPro" id="IPR037518">
    <property type="entry name" value="MPN"/>
</dbReference>
<evidence type="ECO:0000256" key="2">
    <source>
        <dbReference type="ARBA" id="ARBA00022723"/>
    </source>
</evidence>
<dbReference type="RefSeq" id="WP_099019367.1">
    <property type="nucleotide sequence ID" value="NZ_NIHB01000002.1"/>
</dbReference>
<gene>
    <name evidence="8" type="ORF">C8D91_1241</name>
</gene>
<dbReference type="PROSITE" id="PS50249">
    <property type="entry name" value="MPN"/>
    <property type="match status" value="1"/>
</dbReference>
<dbReference type="OrthoDB" id="9804482at2"/>
<dbReference type="AlphaFoldDB" id="A0A4R6Y1B5"/>
<dbReference type="CDD" id="cd08071">
    <property type="entry name" value="MPN_DUF2466"/>
    <property type="match status" value="1"/>
</dbReference>
<evidence type="ECO:0000313" key="9">
    <source>
        <dbReference type="Proteomes" id="UP000295724"/>
    </source>
</evidence>
<accession>A0A4R6Y1B5</accession>
<comment type="caution">
    <text evidence="8">The sequence shown here is derived from an EMBL/GenBank/DDBJ whole genome shotgun (WGS) entry which is preliminary data.</text>
</comment>
<dbReference type="Gene3D" id="3.40.140.10">
    <property type="entry name" value="Cytidine Deaminase, domain 2"/>
    <property type="match status" value="1"/>
</dbReference>
<reference evidence="8 9" key="1">
    <citation type="submission" date="2019-03" db="EMBL/GenBank/DDBJ databases">
        <title>Genomic Encyclopedia of Type Strains, Phase IV (KMG-IV): sequencing the most valuable type-strain genomes for metagenomic binning, comparative biology and taxonomic classification.</title>
        <authorList>
            <person name="Goeker M."/>
        </authorList>
    </citation>
    <scope>NUCLEOTIDE SEQUENCE [LARGE SCALE GENOMIC DNA]</scope>
    <source>
        <strain evidence="8 9">DSM 25488</strain>
    </source>
</reference>
<evidence type="ECO:0000256" key="3">
    <source>
        <dbReference type="ARBA" id="ARBA00022801"/>
    </source>
</evidence>
<keyword evidence="4" id="KW-0862">Zinc</keyword>
<dbReference type="PROSITE" id="PS01302">
    <property type="entry name" value="UPF0758"/>
    <property type="match status" value="1"/>
</dbReference>
<dbReference type="Pfam" id="PF20582">
    <property type="entry name" value="UPF0758_N"/>
    <property type="match status" value="1"/>
</dbReference>
<dbReference type="InterPro" id="IPR010994">
    <property type="entry name" value="RuvA_2-like"/>
</dbReference>
<dbReference type="Proteomes" id="UP000295724">
    <property type="component" value="Unassembled WGS sequence"/>
</dbReference>